<accession>V7IAE9</accession>
<protein>
    <recommendedName>
        <fullName evidence="1">DUF7309 domain-containing protein</fullName>
    </recommendedName>
</protein>
<sequence>MTKSMNWTMKTSRGTRQQCTTTVSMSFLETETCFLPADREKIDLLGLKYRGRKAWPLFRSLEKGRMQRMIDAKEAARLTDVILQLAEAFSDIRARELVLSDDNDETILRRYDRKSKKWETVVASLNYKPKSLASFSITDESS</sequence>
<evidence type="ECO:0000313" key="3">
    <source>
        <dbReference type="Proteomes" id="UP000017747"/>
    </source>
</evidence>
<proteinExistence type="predicted"/>
<reference evidence="2 3" key="1">
    <citation type="journal article" date="2014" name="Genome Announc.">
        <title>Genome Sequence of Youngiibacter fragilis, the Type Strain of the Genus Youngiibacter.</title>
        <authorList>
            <person name="Wawrik C.B."/>
            <person name="Callaghan A.V."/>
            <person name="Stamps B.W."/>
            <person name="Wawrik B."/>
        </authorList>
    </citation>
    <scope>NUCLEOTIDE SEQUENCE [LARGE SCALE GENOMIC DNA]</scope>
    <source>
        <strain evidence="2 3">232.1</strain>
    </source>
</reference>
<dbReference type="Pfam" id="PF23988">
    <property type="entry name" value="DUF7309"/>
    <property type="match status" value="1"/>
</dbReference>
<dbReference type="STRING" id="994573.T472_0204130"/>
<gene>
    <name evidence="2" type="ORF">T472_0204130</name>
</gene>
<dbReference type="OrthoDB" id="9801392at2"/>
<dbReference type="Proteomes" id="UP000017747">
    <property type="component" value="Unassembled WGS sequence"/>
</dbReference>
<dbReference type="AlphaFoldDB" id="V7IAE9"/>
<organism evidence="2 3">
    <name type="scientific">Youngiibacter fragilis 232.1</name>
    <dbReference type="NCBI Taxonomy" id="994573"/>
    <lineage>
        <taxon>Bacteria</taxon>
        <taxon>Bacillati</taxon>
        <taxon>Bacillota</taxon>
        <taxon>Clostridia</taxon>
        <taxon>Eubacteriales</taxon>
        <taxon>Clostridiaceae</taxon>
        <taxon>Youngiibacter</taxon>
    </lineage>
</organism>
<dbReference type="InterPro" id="IPR055733">
    <property type="entry name" value="DUF7309"/>
</dbReference>
<dbReference type="EMBL" id="AXUN02000057">
    <property type="protein sequence ID" value="ETA81832.1"/>
    <property type="molecule type" value="Genomic_DNA"/>
</dbReference>
<name>V7IAE9_9CLOT</name>
<keyword evidence="3" id="KW-1185">Reference proteome</keyword>
<comment type="caution">
    <text evidence="2">The sequence shown here is derived from an EMBL/GenBank/DDBJ whole genome shotgun (WGS) entry which is preliminary data.</text>
</comment>
<evidence type="ECO:0000259" key="1">
    <source>
        <dbReference type="Pfam" id="PF23988"/>
    </source>
</evidence>
<feature type="domain" description="DUF7309" evidence="1">
    <location>
        <begin position="23"/>
        <end position="109"/>
    </location>
</feature>
<evidence type="ECO:0000313" key="2">
    <source>
        <dbReference type="EMBL" id="ETA81832.1"/>
    </source>
</evidence>